<comment type="caution">
    <text evidence="3">The sequence shown here is derived from an EMBL/GenBank/DDBJ whole genome shotgun (WGS) entry which is preliminary data.</text>
</comment>
<dbReference type="GO" id="GO:0016787">
    <property type="term" value="F:hydrolase activity"/>
    <property type="evidence" value="ECO:0007669"/>
    <property type="project" value="InterPro"/>
</dbReference>
<evidence type="ECO:0000256" key="1">
    <source>
        <dbReference type="ARBA" id="ARBA00038310"/>
    </source>
</evidence>
<evidence type="ECO:0000259" key="2">
    <source>
        <dbReference type="PROSITE" id="PS50206"/>
    </source>
</evidence>
<comment type="similarity">
    <text evidence="1">Belongs to the metallo-dependent hydrolases superfamily.</text>
</comment>
<dbReference type="PANTHER" id="PTHR43569:SF2">
    <property type="entry name" value="AMIDOHYDROLASE-RELATED DOMAIN-CONTAINING PROTEIN"/>
    <property type="match status" value="1"/>
</dbReference>
<dbReference type="PROSITE" id="PS50206">
    <property type="entry name" value="RHODANESE_3"/>
    <property type="match status" value="1"/>
</dbReference>
<gene>
    <name evidence="3" type="ORF">JKG68_02380</name>
</gene>
<proteinExistence type="inferred from homology"/>
<dbReference type="InterPro" id="IPR052350">
    <property type="entry name" value="Metallo-dep_Lactonases"/>
</dbReference>
<dbReference type="PANTHER" id="PTHR43569">
    <property type="entry name" value="AMIDOHYDROLASE"/>
    <property type="match status" value="1"/>
</dbReference>
<feature type="domain" description="Rhodanese" evidence="2">
    <location>
        <begin position="234"/>
        <end position="253"/>
    </location>
</feature>
<dbReference type="InterPro" id="IPR032466">
    <property type="entry name" value="Metal_Hydrolase"/>
</dbReference>
<reference evidence="3" key="1">
    <citation type="submission" date="2021-01" db="EMBL/GenBank/DDBJ databases">
        <title>Microvirga sp.</title>
        <authorList>
            <person name="Kim M.K."/>
        </authorList>
    </citation>
    <scope>NUCLEOTIDE SEQUENCE</scope>
    <source>
        <strain evidence="3">5420S-16</strain>
    </source>
</reference>
<dbReference type="InterPro" id="IPR006680">
    <property type="entry name" value="Amidohydro-rel"/>
</dbReference>
<accession>A0A936Z9W1</accession>
<organism evidence="3 4">
    <name type="scientific">Microvirga aerilata</name>
    <dbReference type="NCBI Taxonomy" id="670292"/>
    <lineage>
        <taxon>Bacteria</taxon>
        <taxon>Pseudomonadati</taxon>
        <taxon>Pseudomonadota</taxon>
        <taxon>Alphaproteobacteria</taxon>
        <taxon>Hyphomicrobiales</taxon>
        <taxon>Methylobacteriaceae</taxon>
        <taxon>Microvirga</taxon>
    </lineage>
</organism>
<evidence type="ECO:0000313" key="4">
    <source>
        <dbReference type="Proteomes" id="UP000605848"/>
    </source>
</evidence>
<evidence type="ECO:0000313" key="3">
    <source>
        <dbReference type="EMBL" id="MBL0402807.1"/>
    </source>
</evidence>
<dbReference type="RefSeq" id="WP_202055496.1">
    <property type="nucleotide sequence ID" value="NZ_JAEQMY010000002.1"/>
</dbReference>
<dbReference type="EMBL" id="JAEQMY010000002">
    <property type="protein sequence ID" value="MBL0402807.1"/>
    <property type="molecule type" value="Genomic_DNA"/>
</dbReference>
<dbReference type="SUPFAM" id="SSF51556">
    <property type="entry name" value="Metallo-dependent hydrolases"/>
    <property type="match status" value="1"/>
</dbReference>
<dbReference type="Gene3D" id="3.20.20.140">
    <property type="entry name" value="Metal-dependent hydrolases"/>
    <property type="match status" value="1"/>
</dbReference>
<sequence length="279" mass="31303">MLIDSHQHFWRLSRGDYGWLKPELTLLYRDFGPDDLRPLLDRHGIERSILVQAAPTVAETEFMLETAEAAPFVAGVVGWVEFTAPEAPEIMRKLAANPLTVGFRPMVQDIPDDDWLVRPELAQAFRAMIERGIVFDALVLPRHLSRLLVVADRYPELTIVIDHGAKPAIREGSLDPWRADMAAAAARPNVVCKLSGLVTEARPDWSVEHLRPYVDHLLDVFGPDRLLWGSDWPVVNLAGGYDRWREATLQLIAHLSEAERAAVLGGTAARIYLKSRGRP</sequence>
<dbReference type="Pfam" id="PF04909">
    <property type="entry name" value="Amidohydro_2"/>
    <property type="match status" value="1"/>
</dbReference>
<dbReference type="Proteomes" id="UP000605848">
    <property type="component" value="Unassembled WGS sequence"/>
</dbReference>
<keyword evidence="4" id="KW-1185">Reference proteome</keyword>
<protein>
    <submittedName>
        <fullName evidence="3">Amidohydrolase family protein</fullName>
    </submittedName>
</protein>
<dbReference type="InterPro" id="IPR001763">
    <property type="entry name" value="Rhodanese-like_dom"/>
</dbReference>
<name>A0A936Z9W1_9HYPH</name>
<dbReference type="AlphaFoldDB" id="A0A936Z9W1"/>